<dbReference type="GO" id="GO:0016020">
    <property type="term" value="C:membrane"/>
    <property type="evidence" value="ECO:0007669"/>
    <property type="project" value="UniProtKB-SubCell"/>
</dbReference>
<keyword evidence="2 5" id="KW-0812">Transmembrane</keyword>
<dbReference type="InterPro" id="IPR003825">
    <property type="entry name" value="Colicin-V_CvpA"/>
</dbReference>
<feature type="transmembrane region" description="Helical" evidence="5">
    <location>
        <begin position="12"/>
        <end position="36"/>
    </location>
</feature>
<feature type="transmembrane region" description="Helical" evidence="5">
    <location>
        <begin position="114"/>
        <end position="135"/>
    </location>
</feature>
<keyword evidence="3 5" id="KW-1133">Transmembrane helix</keyword>
<comment type="subcellular location">
    <subcellularLocation>
        <location evidence="1">Membrane</location>
        <topology evidence="1">Multi-pass membrane protein</topology>
    </subcellularLocation>
</comment>
<evidence type="ECO:0000256" key="5">
    <source>
        <dbReference type="SAM" id="Phobius"/>
    </source>
</evidence>
<dbReference type="PANTHER" id="PTHR37306:SF1">
    <property type="entry name" value="COLICIN V PRODUCTION PROTEIN"/>
    <property type="match status" value="1"/>
</dbReference>
<evidence type="ECO:0000313" key="6">
    <source>
        <dbReference type="EMBL" id="MSU06273.1"/>
    </source>
</evidence>
<evidence type="ECO:0000256" key="2">
    <source>
        <dbReference type="ARBA" id="ARBA00022692"/>
    </source>
</evidence>
<keyword evidence="4 5" id="KW-0472">Membrane</keyword>
<dbReference type="AlphaFoldDB" id="A0A7X2PD84"/>
<feature type="transmembrane region" description="Helical" evidence="5">
    <location>
        <begin position="73"/>
        <end position="94"/>
    </location>
</feature>
<reference evidence="6 7" key="1">
    <citation type="submission" date="2019-08" db="EMBL/GenBank/DDBJ databases">
        <title>In-depth cultivation of the pig gut microbiome towards novel bacterial diversity and tailored functional studies.</title>
        <authorList>
            <person name="Wylensek D."/>
            <person name="Hitch T.C.A."/>
            <person name="Clavel T."/>
        </authorList>
    </citation>
    <scope>NUCLEOTIDE SEQUENCE [LARGE SCALE GENOMIC DNA]</scope>
    <source>
        <strain evidence="6 7">NM-380-WT-3C1</strain>
    </source>
</reference>
<dbReference type="Proteomes" id="UP000460549">
    <property type="component" value="Unassembled WGS sequence"/>
</dbReference>
<evidence type="ECO:0000256" key="3">
    <source>
        <dbReference type="ARBA" id="ARBA00022989"/>
    </source>
</evidence>
<proteinExistence type="predicted"/>
<name>A0A7X2PD84_9SPIO</name>
<evidence type="ECO:0000256" key="4">
    <source>
        <dbReference type="ARBA" id="ARBA00023136"/>
    </source>
</evidence>
<evidence type="ECO:0000313" key="7">
    <source>
        <dbReference type="Proteomes" id="UP000460549"/>
    </source>
</evidence>
<dbReference type="PANTHER" id="PTHR37306">
    <property type="entry name" value="COLICIN V PRODUCTION PROTEIN"/>
    <property type="match status" value="1"/>
</dbReference>
<evidence type="ECO:0000256" key="1">
    <source>
        <dbReference type="ARBA" id="ARBA00004141"/>
    </source>
</evidence>
<keyword evidence="7" id="KW-1185">Reference proteome</keyword>
<organism evidence="6 7">
    <name type="scientific">Bullifex porci</name>
    <dbReference type="NCBI Taxonomy" id="2606638"/>
    <lineage>
        <taxon>Bacteria</taxon>
        <taxon>Pseudomonadati</taxon>
        <taxon>Spirochaetota</taxon>
        <taxon>Spirochaetia</taxon>
        <taxon>Spirochaetales</taxon>
        <taxon>Spirochaetaceae</taxon>
        <taxon>Bullifex</taxon>
    </lineage>
</organism>
<protein>
    <submittedName>
        <fullName evidence="6">CvpA family protein</fullName>
    </submittedName>
</protein>
<sequence length="174" mass="19143">MDFAINIGSHTIGIVDMVIFLIVMISAVVNCIRGFVSEFSHVGGLIAGFFTGIMFTSTLAVKLNEVITYSLPLWVSSLLSFVILVLIGYLIIRLLGNAVETIVDSFHLGAINNILGFFWGLFSSIFFLSVIMYVLTLQTVFDFSNIFSSSIFITRVIEPLLPETISTLESVLSL</sequence>
<accession>A0A7X2PD84</accession>
<gene>
    <name evidence="6" type="ORF">FYJ80_05700</name>
</gene>
<dbReference type="Pfam" id="PF02674">
    <property type="entry name" value="Colicin_V"/>
    <property type="match status" value="1"/>
</dbReference>
<dbReference type="GO" id="GO:0009403">
    <property type="term" value="P:toxin biosynthetic process"/>
    <property type="evidence" value="ECO:0007669"/>
    <property type="project" value="InterPro"/>
</dbReference>
<comment type="caution">
    <text evidence="6">The sequence shown here is derived from an EMBL/GenBank/DDBJ whole genome shotgun (WGS) entry which is preliminary data.</text>
</comment>
<feature type="transmembrane region" description="Helical" evidence="5">
    <location>
        <begin position="42"/>
        <end position="61"/>
    </location>
</feature>
<dbReference type="EMBL" id="VUNN01000009">
    <property type="protein sequence ID" value="MSU06273.1"/>
    <property type="molecule type" value="Genomic_DNA"/>
</dbReference>
<dbReference type="RefSeq" id="WP_154425249.1">
    <property type="nucleotide sequence ID" value="NZ_VUNN01000009.1"/>
</dbReference>